<dbReference type="RefSeq" id="WP_185133968.1">
    <property type="nucleotide sequence ID" value="NZ_JACJVR010000002.1"/>
</dbReference>
<proteinExistence type="predicted"/>
<accession>A0A841TNP1</accession>
<dbReference type="Proteomes" id="UP000553776">
    <property type="component" value="Unassembled WGS sequence"/>
</dbReference>
<keyword evidence="2" id="KW-1185">Reference proteome</keyword>
<protein>
    <submittedName>
        <fullName evidence="1">Uncharacterized protein</fullName>
    </submittedName>
</protein>
<dbReference type="AlphaFoldDB" id="A0A841TNP1"/>
<sequence>MRQMAAIDPETERAEKLYRYYRHFNVMIRYKLTFREFVAKVDAGTWNPYLAGQ</sequence>
<dbReference type="EMBL" id="JACJVR010000002">
    <property type="protein sequence ID" value="MBB6689946.1"/>
    <property type="molecule type" value="Genomic_DNA"/>
</dbReference>
<evidence type="ECO:0000313" key="1">
    <source>
        <dbReference type="EMBL" id="MBB6689946.1"/>
    </source>
</evidence>
<gene>
    <name evidence="1" type="ORF">H7B90_00880</name>
</gene>
<evidence type="ECO:0000313" key="2">
    <source>
        <dbReference type="Proteomes" id="UP000553776"/>
    </source>
</evidence>
<organism evidence="1 2">
    <name type="scientific">Cohnella xylanilytica</name>
    <dbReference type="NCBI Taxonomy" id="557555"/>
    <lineage>
        <taxon>Bacteria</taxon>
        <taxon>Bacillati</taxon>
        <taxon>Bacillota</taxon>
        <taxon>Bacilli</taxon>
        <taxon>Bacillales</taxon>
        <taxon>Paenibacillaceae</taxon>
        <taxon>Cohnella</taxon>
    </lineage>
</organism>
<name>A0A841TNP1_9BACL</name>
<comment type="caution">
    <text evidence="1">The sequence shown here is derived from an EMBL/GenBank/DDBJ whole genome shotgun (WGS) entry which is preliminary data.</text>
</comment>
<reference evidence="1 2" key="1">
    <citation type="submission" date="2020-08" db="EMBL/GenBank/DDBJ databases">
        <title>Cohnella phylogeny.</title>
        <authorList>
            <person name="Dunlap C."/>
        </authorList>
    </citation>
    <scope>NUCLEOTIDE SEQUENCE [LARGE SCALE GENOMIC DNA]</scope>
    <source>
        <strain evidence="1 2">DSM 25239</strain>
    </source>
</reference>